<proteinExistence type="predicted"/>
<feature type="transmembrane region" description="Helical" evidence="5">
    <location>
        <begin position="248"/>
        <end position="267"/>
    </location>
</feature>
<feature type="domain" description="EamA" evidence="6">
    <location>
        <begin position="12"/>
        <end position="143"/>
    </location>
</feature>
<dbReference type="Pfam" id="PF00892">
    <property type="entry name" value="EamA"/>
    <property type="match status" value="2"/>
</dbReference>
<dbReference type="AlphaFoldDB" id="A0A967EZF4"/>
<feature type="transmembrane region" description="Helical" evidence="5">
    <location>
        <begin position="97"/>
        <end position="118"/>
    </location>
</feature>
<evidence type="ECO:0000259" key="6">
    <source>
        <dbReference type="Pfam" id="PF00892"/>
    </source>
</evidence>
<name>A0A967EZF4_9PROT</name>
<evidence type="ECO:0000256" key="1">
    <source>
        <dbReference type="ARBA" id="ARBA00004141"/>
    </source>
</evidence>
<feature type="transmembrane region" description="Helical" evidence="5">
    <location>
        <begin position="217"/>
        <end position="236"/>
    </location>
</feature>
<evidence type="ECO:0000256" key="2">
    <source>
        <dbReference type="ARBA" id="ARBA00022692"/>
    </source>
</evidence>
<keyword evidence="4 5" id="KW-0472">Membrane</keyword>
<dbReference type="PANTHER" id="PTHR32322:SF9">
    <property type="entry name" value="AMINO-ACID METABOLITE EFFLUX PUMP-RELATED"/>
    <property type="match status" value="1"/>
</dbReference>
<dbReference type="SUPFAM" id="SSF103481">
    <property type="entry name" value="Multidrug resistance efflux transporter EmrE"/>
    <property type="match status" value="2"/>
</dbReference>
<keyword evidence="8" id="KW-1185">Reference proteome</keyword>
<dbReference type="EMBL" id="JAAQPH010000013">
    <property type="protein sequence ID" value="NIA70240.1"/>
    <property type="molecule type" value="Genomic_DNA"/>
</dbReference>
<protein>
    <submittedName>
        <fullName evidence="7">DMT family transporter</fullName>
    </submittedName>
</protein>
<evidence type="ECO:0000313" key="8">
    <source>
        <dbReference type="Proteomes" id="UP000761264"/>
    </source>
</evidence>
<dbReference type="Proteomes" id="UP000761264">
    <property type="component" value="Unassembled WGS sequence"/>
</dbReference>
<comment type="subcellular location">
    <subcellularLocation>
        <location evidence="1">Membrane</location>
        <topology evidence="1">Multi-pass membrane protein</topology>
    </subcellularLocation>
</comment>
<comment type="caution">
    <text evidence="7">The sequence shown here is derived from an EMBL/GenBank/DDBJ whole genome shotgun (WGS) entry which is preliminary data.</text>
</comment>
<accession>A0A967EZF4</accession>
<evidence type="ECO:0000256" key="4">
    <source>
        <dbReference type="ARBA" id="ARBA00023136"/>
    </source>
</evidence>
<dbReference type="InterPro" id="IPR050638">
    <property type="entry name" value="AA-Vitamin_Transporters"/>
</dbReference>
<dbReference type="PANTHER" id="PTHR32322">
    <property type="entry name" value="INNER MEMBRANE TRANSPORTER"/>
    <property type="match status" value="1"/>
</dbReference>
<evidence type="ECO:0000256" key="3">
    <source>
        <dbReference type="ARBA" id="ARBA00022989"/>
    </source>
</evidence>
<keyword evidence="2 5" id="KW-0812">Transmembrane</keyword>
<gene>
    <name evidence="7" type="ORF">HBA54_16660</name>
</gene>
<feature type="transmembrane region" description="Helical" evidence="5">
    <location>
        <begin position="12"/>
        <end position="32"/>
    </location>
</feature>
<dbReference type="RefSeq" id="WP_167226659.1">
    <property type="nucleotide sequence ID" value="NZ_JAAQPH010000013.1"/>
</dbReference>
<evidence type="ECO:0000313" key="7">
    <source>
        <dbReference type="EMBL" id="NIA70240.1"/>
    </source>
</evidence>
<dbReference type="GO" id="GO:0016020">
    <property type="term" value="C:membrane"/>
    <property type="evidence" value="ECO:0007669"/>
    <property type="project" value="UniProtKB-SubCell"/>
</dbReference>
<feature type="transmembrane region" description="Helical" evidence="5">
    <location>
        <begin position="38"/>
        <end position="58"/>
    </location>
</feature>
<feature type="transmembrane region" description="Helical" evidence="5">
    <location>
        <begin position="70"/>
        <end position="91"/>
    </location>
</feature>
<feature type="transmembrane region" description="Helical" evidence="5">
    <location>
        <begin position="155"/>
        <end position="174"/>
    </location>
</feature>
<feature type="transmembrane region" description="Helical" evidence="5">
    <location>
        <begin position="273"/>
        <end position="293"/>
    </location>
</feature>
<feature type="domain" description="EamA" evidence="6">
    <location>
        <begin position="156"/>
        <end position="289"/>
    </location>
</feature>
<evidence type="ECO:0000256" key="5">
    <source>
        <dbReference type="SAM" id="Phobius"/>
    </source>
</evidence>
<reference evidence="7" key="1">
    <citation type="submission" date="2020-03" db="EMBL/GenBank/DDBJ databases">
        <title>Genome of Pelagibius litoralis DSM 21314T.</title>
        <authorList>
            <person name="Wang G."/>
        </authorList>
    </citation>
    <scope>NUCLEOTIDE SEQUENCE</scope>
    <source>
        <strain evidence="7">DSM 21314</strain>
    </source>
</reference>
<keyword evidence="3 5" id="KW-1133">Transmembrane helix</keyword>
<sequence length="315" mass="32905">MQAPHITSGNWLLIILLALVWGISFFLTEICLRDLGPATLACARVGLAATALLAIAALRGEQMPSTLTDWAPLVCMGLINNALPFSLIMWGQTHIDSGLASILNATTPLFAFVLAHLLTRDERMTLRGALGVSVGFLGAVVLVGPSALTGLGAESWGQAAVLGAALSYAFAGIFGRRLKRFTPLVAAACMTAAATVILLPVALVLEKPWTADPSAETWAALVTLSIVSTAVAYIIYFRVLASAGATNLLLVTFLIPVAAVVLGAVALNEAVTAGALGGMSLIFIGLAVIDGRLGTAFPRLWQRLRRQESNPPNLP</sequence>
<organism evidence="7 8">
    <name type="scientific">Pelagibius litoralis</name>
    <dbReference type="NCBI Taxonomy" id="374515"/>
    <lineage>
        <taxon>Bacteria</taxon>
        <taxon>Pseudomonadati</taxon>
        <taxon>Pseudomonadota</taxon>
        <taxon>Alphaproteobacteria</taxon>
        <taxon>Rhodospirillales</taxon>
        <taxon>Rhodovibrionaceae</taxon>
        <taxon>Pelagibius</taxon>
    </lineage>
</organism>
<dbReference type="InterPro" id="IPR037185">
    <property type="entry name" value="EmrE-like"/>
</dbReference>
<feature type="transmembrane region" description="Helical" evidence="5">
    <location>
        <begin position="181"/>
        <end position="205"/>
    </location>
</feature>
<feature type="transmembrane region" description="Helical" evidence="5">
    <location>
        <begin position="130"/>
        <end position="149"/>
    </location>
</feature>
<dbReference type="InterPro" id="IPR000620">
    <property type="entry name" value="EamA_dom"/>
</dbReference>